<sequence length="441" mass="51500">MNIVQVEQYIDENQLLEDGSKVIVGVSGGADSVALLDILHTLKYKCVVAHCNFHLRGEESNRDAFFVEELCQKYNLKYERVDFDTEAYAEIHSISIEMAARELRYNWFEQIRTIHLADKIAVAHHSDDSVETILLNLIRGTGIRGLTGIAAQNNNIIRPLLCVSRKDILEYLKDRGLKYVDDSTNNEDLYTRNKIRLNIIPLLETINPSVKDSIIRTGEHLSQVENIYNFYIQQVKADVLSEDSINIRTLIKYLEPEAILYELLAPYNFNTATVRQIFESIISQSGKIFYSDTHKLIKDREFFIIKKREKLSVDSFLIREEDRFTSYPLELSIETIQTDNDFVIERNKNILYLDKDKIKFPLTLRRWHQGDWFIPFGMKGKKKVSDYFTDQKFTLFEKEEAWLLCSENDIVWIVGERSDDRFKIDKSTKQVLKIQITDNPL</sequence>
<dbReference type="HAMAP" id="MF_01161">
    <property type="entry name" value="tRNA_Ile_lys_synt"/>
    <property type="match status" value="1"/>
</dbReference>
<name>A0A212KBH2_9BACT</name>
<dbReference type="EMBL" id="FLUL01000001">
    <property type="protein sequence ID" value="SBW09030.1"/>
    <property type="molecule type" value="Genomic_DNA"/>
</dbReference>
<dbReference type="InterPro" id="IPR012796">
    <property type="entry name" value="Lysidine-tRNA-synth_C"/>
</dbReference>
<dbReference type="RefSeq" id="WP_296952456.1">
    <property type="nucleotide sequence ID" value="NZ_LT599021.1"/>
</dbReference>
<dbReference type="GO" id="GO:0005737">
    <property type="term" value="C:cytoplasm"/>
    <property type="evidence" value="ECO:0007669"/>
    <property type="project" value="UniProtKB-SubCell"/>
</dbReference>
<dbReference type="InterPro" id="IPR012094">
    <property type="entry name" value="tRNA_Ile_lys_synt"/>
</dbReference>
<feature type="binding site" evidence="8">
    <location>
        <begin position="27"/>
        <end position="32"/>
    </location>
    <ligand>
        <name>ATP</name>
        <dbReference type="ChEBI" id="CHEBI:30616"/>
    </ligand>
</feature>
<dbReference type="GO" id="GO:0006400">
    <property type="term" value="P:tRNA modification"/>
    <property type="evidence" value="ECO:0007669"/>
    <property type="project" value="UniProtKB-UniRule"/>
</dbReference>
<reference evidence="10" key="1">
    <citation type="submission" date="2016-04" db="EMBL/GenBank/DDBJ databases">
        <authorList>
            <person name="Evans L.H."/>
            <person name="Alamgir A."/>
            <person name="Owens N."/>
            <person name="Weber N.D."/>
            <person name="Virtaneva K."/>
            <person name="Barbian K."/>
            <person name="Babar A."/>
            <person name="Rosenke K."/>
        </authorList>
    </citation>
    <scope>NUCLEOTIDE SEQUENCE</scope>
    <source>
        <strain evidence="10">86-2</strain>
    </source>
</reference>
<keyword evidence="5 8" id="KW-0547">Nucleotide-binding</keyword>
<dbReference type="GO" id="GO:0032267">
    <property type="term" value="F:tRNA(Ile)-lysidine synthase activity"/>
    <property type="evidence" value="ECO:0007669"/>
    <property type="project" value="UniProtKB-EC"/>
</dbReference>
<feature type="domain" description="Lysidine-tRNA(Ile) synthetase C-terminal" evidence="9">
    <location>
        <begin position="362"/>
        <end position="434"/>
    </location>
</feature>
<evidence type="ECO:0000256" key="5">
    <source>
        <dbReference type="ARBA" id="ARBA00022741"/>
    </source>
</evidence>
<dbReference type="SUPFAM" id="SSF52402">
    <property type="entry name" value="Adenine nucleotide alpha hydrolases-like"/>
    <property type="match status" value="1"/>
</dbReference>
<proteinExistence type="inferred from homology"/>
<evidence type="ECO:0000256" key="3">
    <source>
        <dbReference type="ARBA" id="ARBA00022598"/>
    </source>
</evidence>
<dbReference type="NCBIfam" id="TIGR02432">
    <property type="entry name" value="lysidine_TilS_N"/>
    <property type="match status" value="1"/>
</dbReference>
<evidence type="ECO:0000256" key="1">
    <source>
        <dbReference type="ARBA" id="ARBA00004496"/>
    </source>
</evidence>
<dbReference type="InterPro" id="IPR012795">
    <property type="entry name" value="tRNA_Ile_lys_synt_N"/>
</dbReference>
<comment type="function">
    <text evidence="8">Ligates lysine onto the cytidine present at position 34 of the AUA codon-specific tRNA(Ile) that contains the anticodon CAU, in an ATP-dependent manner. Cytidine is converted to lysidine, thus changing the amino acid specificity of the tRNA from methionine to isoleucine.</text>
</comment>
<evidence type="ECO:0000256" key="4">
    <source>
        <dbReference type="ARBA" id="ARBA00022694"/>
    </source>
</evidence>
<evidence type="ECO:0000256" key="2">
    <source>
        <dbReference type="ARBA" id="ARBA00022490"/>
    </source>
</evidence>
<evidence type="ECO:0000256" key="7">
    <source>
        <dbReference type="ARBA" id="ARBA00048539"/>
    </source>
</evidence>
<dbReference type="Pfam" id="PF11734">
    <property type="entry name" value="TilS_C"/>
    <property type="match status" value="1"/>
</dbReference>
<dbReference type="SUPFAM" id="SSF56037">
    <property type="entry name" value="PheT/TilS domain"/>
    <property type="match status" value="1"/>
</dbReference>
<evidence type="ECO:0000256" key="6">
    <source>
        <dbReference type="ARBA" id="ARBA00022840"/>
    </source>
</evidence>
<dbReference type="CDD" id="cd01992">
    <property type="entry name" value="TilS_N"/>
    <property type="match status" value="1"/>
</dbReference>
<dbReference type="PANTHER" id="PTHR43033">
    <property type="entry name" value="TRNA(ILE)-LYSIDINE SYNTHASE-RELATED"/>
    <property type="match status" value="1"/>
</dbReference>
<evidence type="ECO:0000259" key="9">
    <source>
        <dbReference type="SMART" id="SM00977"/>
    </source>
</evidence>
<evidence type="ECO:0000256" key="8">
    <source>
        <dbReference type="HAMAP-Rule" id="MF_01161"/>
    </source>
</evidence>
<comment type="catalytic activity">
    <reaction evidence="7 8">
        <text>cytidine(34) in tRNA(Ile2) + L-lysine + ATP = lysidine(34) in tRNA(Ile2) + AMP + diphosphate + H(+)</text>
        <dbReference type="Rhea" id="RHEA:43744"/>
        <dbReference type="Rhea" id="RHEA-COMP:10625"/>
        <dbReference type="Rhea" id="RHEA-COMP:10670"/>
        <dbReference type="ChEBI" id="CHEBI:15378"/>
        <dbReference type="ChEBI" id="CHEBI:30616"/>
        <dbReference type="ChEBI" id="CHEBI:32551"/>
        <dbReference type="ChEBI" id="CHEBI:33019"/>
        <dbReference type="ChEBI" id="CHEBI:82748"/>
        <dbReference type="ChEBI" id="CHEBI:83665"/>
        <dbReference type="ChEBI" id="CHEBI:456215"/>
        <dbReference type="EC" id="6.3.4.19"/>
    </reaction>
</comment>
<comment type="similarity">
    <text evidence="8">Belongs to the tRNA(Ile)-lysidine synthase family.</text>
</comment>
<keyword evidence="4 8" id="KW-0819">tRNA processing</keyword>
<evidence type="ECO:0000313" key="10">
    <source>
        <dbReference type="EMBL" id="SBW09030.1"/>
    </source>
</evidence>
<dbReference type="InterPro" id="IPR014729">
    <property type="entry name" value="Rossmann-like_a/b/a_fold"/>
</dbReference>
<dbReference type="AlphaFoldDB" id="A0A212KBH2"/>
<dbReference type="SMART" id="SM00977">
    <property type="entry name" value="TilS_C"/>
    <property type="match status" value="1"/>
</dbReference>
<protein>
    <recommendedName>
        <fullName evidence="8">tRNA(Ile)-lysidine synthase</fullName>
        <ecNumber evidence="8">6.3.4.19</ecNumber>
    </recommendedName>
    <alternativeName>
        <fullName evidence="8">tRNA(Ile)-2-lysyl-cytidine synthase</fullName>
    </alternativeName>
    <alternativeName>
        <fullName evidence="8">tRNA(Ile)-lysidine synthetase</fullName>
    </alternativeName>
</protein>
<dbReference type="Pfam" id="PF01171">
    <property type="entry name" value="ATP_bind_3"/>
    <property type="match status" value="1"/>
</dbReference>
<comment type="domain">
    <text evidence="8">The N-terminal region contains the highly conserved SGGXDS motif, predicted to be a P-loop motif involved in ATP binding.</text>
</comment>
<accession>A0A212KBH2</accession>
<comment type="subcellular location">
    <subcellularLocation>
        <location evidence="1 8">Cytoplasm</location>
    </subcellularLocation>
</comment>
<gene>
    <name evidence="8 10" type="primary">tilS</name>
    <name evidence="10" type="ORF">KL86DYS2_13523</name>
</gene>
<keyword evidence="3 8" id="KW-0436">Ligase</keyword>
<organism evidence="10">
    <name type="scientific">uncultured Dysgonomonas sp</name>
    <dbReference type="NCBI Taxonomy" id="206096"/>
    <lineage>
        <taxon>Bacteria</taxon>
        <taxon>Pseudomonadati</taxon>
        <taxon>Bacteroidota</taxon>
        <taxon>Bacteroidia</taxon>
        <taxon>Bacteroidales</taxon>
        <taxon>Dysgonomonadaceae</taxon>
        <taxon>Dysgonomonas</taxon>
        <taxon>environmental samples</taxon>
    </lineage>
</organism>
<dbReference type="PANTHER" id="PTHR43033:SF1">
    <property type="entry name" value="TRNA(ILE)-LYSIDINE SYNTHASE-RELATED"/>
    <property type="match status" value="1"/>
</dbReference>
<dbReference type="Gene3D" id="3.40.50.620">
    <property type="entry name" value="HUPs"/>
    <property type="match status" value="1"/>
</dbReference>
<dbReference type="GO" id="GO:0005524">
    <property type="term" value="F:ATP binding"/>
    <property type="evidence" value="ECO:0007669"/>
    <property type="project" value="UniProtKB-UniRule"/>
</dbReference>
<dbReference type="NCBIfam" id="TIGR02433">
    <property type="entry name" value="lysidine_TilS_C"/>
    <property type="match status" value="1"/>
</dbReference>
<dbReference type="EC" id="6.3.4.19" evidence="8"/>
<keyword evidence="6 8" id="KW-0067">ATP-binding</keyword>
<dbReference type="InterPro" id="IPR011063">
    <property type="entry name" value="TilS/TtcA_N"/>
</dbReference>
<keyword evidence="2 8" id="KW-0963">Cytoplasm</keyword>